<name>A0A6T2EGB3_9EUGL</name>
<evidence type="ECO:0000313" key="2">
    <source>
        <dbReference type="EMBL" id="CAE0825834.1"/>
    </source>
</evidence>
<sequence>MMKAVVACLVFALAIHQIAAACDTSKITSDYTSCATSALTDMGKQCNCISTFMSSYASCGDAYKTACESAMETYKKSFTSCDWGKMSCDGTASGAASFGASWLVVLASMAATFWFA</sequence>
<dbReference type="EMBL" id="HBJA01107343">
    <property type="protein sequence ID" value="CAE0825834.1"/>
    <property type="molecule type" value="Transcribed_RNA"/>
</dbReference>
<keyword evidence="1" id="KW-0732">Signal</keyword>
<dbReference type="PROSITE" id="PS51257">
    <property type="entry name" value="PROKAR_LIPOPROTEIN"/>
    <property type="match status" value="1"/>
</dbReference>
<reference evidence="2" key="1">
    <citation type="submission" date="2021-01" db="EMBL/GenBank/DDBJ databases">
        <authorList>
            <person name="Corre E."/>
            <person name="Pelletier E."/>
            <person name="Niang G."/>
            <person name="Scheremetjew M."/>
            <person name="Finn R."/>
            <person name="Kale V."/>
            <person name="Holt S."/>
            <person name="Cochrane G."/>
            <person name="Meng A."/>
            <person name="Brown T."/>
            <person name="Cohen L."/>
        </authorList>
    </citation>
    <scope>NUCLEOTIDE SEQUENCE</scope>
    <source>
        <strain evidence="2">CCMP1594</strain>
    </source>
</reference>
<feature type="chain" id="PRO_5036393613" evidence="1">
    <location>
        <begin position="21"/>
        <end position="116"/>
    </location>
</feature>
<organism evidence="2">
    <name type="scientific">Eutreptiella gymnastica</name>
    <dbReference type="NCBI Taxonomy" id="73025"/>
    <lineage>
        <taxon>Eukaryota</taxon>
        <taxon>Discoba</taxon>
        <taxon>Euglenozoa</taxon>
        <taxon>Euglenida</taxon>
        <taxon>Spirocuta</taxon>
        <taxon>Euglenophyceae</taxon>
        <taxon>Eutreptiales</taxon>
        <taxon>Eutreptiaceae</taxon>
        <taxon>Eutreptiella</taxon>
    </lineage>
</organism>
<proteinExistence type="predicted"/>
<gene>
    <name evidence="2" type="ORF">EGYM00163_LOCUS37086</name>
    <name evidence="3" type="ORF">EGYM00163_LOCUS37087</name>
</gene>
<evidence type="ECO:0000313" key="3">
    <source>
        <dbReference type="EMBL" id="CAE0825835.1"/>
    </source>
</evidence>
<evidence type="ECO:0000256" key="1">
    <source>
        <dbReference type="SAM" id="SignalP"/>
    </source>
</evidence>
<dbReference type="EMBL" id="HBJA01107344">
    <property type="protein sequence ID" value="CAE0825835.1"/>
    <property type="molecule type" value="Transcribed_RNA"/>
</dbReference>
<dbReference type="AlphaFoldDB" id="A0A6T2EGB3"/>
<feature type="signal peptide" evidence="1">
    <location>
        <begin position="1"/>
        <end position="20"/>
    </location>
</feature>
<protein>
    <submittedName>
        <fullName evidence="2">Uncharacterized protein</fullName>
    </submittedName>
</protein>
<accession>A0A6T2EGB3</accession>